<dbReference type="HOGENOM" id="CLU_127770_0_0_1"/>
<dbReference type="Gene3D" id="3.30.56.110">
    <property type="entry name" value="Protein of unknown function DUF2237"/>
    <property type="match status" value="1"/>
</dbReference>
<accession>A0A0D1YSG3</accession>
<dbReference type="STRING" id="253628.A0A0D1YSG3"/>
<organism evidence="1 2">
    <name type="scientific">Verruconis gallopava</name>
    <dbReference type="NCBI Taxonomy" id="253628"/>
    <lineage>
        <taxon>Eukaryota</taxon>
        <taxon>Fungi</taxon>
        <taxon>Dikarya</taxon>
        <taxon>Ascomycota</taxon>
        <taxon>Pezizomycotina</taxon>
        <taxon>Dothideomycetes</taxon>
        <taxon>Pleosporomycetidae</taxon>
        <taxon>Venturiales</taxon>
        <taxon>Sympoventuriaceae</taxon>
        <taxon>Verruconis</taxon>
    </lineage>
</organism>
<dbReference type="OrthoDB" id="1517790at2759"/>
<reference evidence="1 2" key="1">
    <citation type="submission" date="2015-01" db="EMBL/GenBank/DDBJ databases">
        <title>The Genome Sequence of Ochroconis gallopava CBS43764.</title>
        <authorList>
            <consortium name="The Broad Institute Genomics Platform"/>
            <person name="Cuomo C."/>
            <person name="de Hoog S."/>
            <person name="Gorbushina A."/>
            <person name="Stielow B."/>
            <person name="Teixiera M."/>
            <person name="Abouelleil A."/>
            <person name="Chapman S.B."/>
            <person name="Priest M."/>
            <person name="Young S.K."/>
            <person name="Wortman J."/>
            <person name="Nusbaum C."/>
            <person name="Birren B."/>
        </authorList>
    </citation>
    <scope>NUCLEOTIDE SEQUENCE [LARGE SCALE GENOMIC DNA]</scope>
    <source>
        <strain evidence="1 2">CBS 43764</strain>
    </source>
</reference>
<dbReference type="PANTHER" id="PTHR37466:SF1">
    <property type="entry name" value="SLR1628 PROTEIN"/>
    <property type="match status" value="1"/>
</dbReference>
<sequence length="153" mass="16824">MTTPVFEDSLQSSTTSSCEMAVGTGDINDPRNESYKNVLGTTLQLFSRQPLTGFNRDGFCRVTAGDFGNHSVAGVVSEEFLDFTASRGNDLRVVGLSEGCKWCLCASRWKEALDAFRAGRISRNGVPKVRLESTDQSALRTISLQDLEEFRTN</sequence>
<dbReference type="InParanoid" id="A0A0D1YSG3"/>
<dbReference type="EMBL" id="KN847544">
    <property type="protein sequence ID" value="KIW03542.1"/>
    <property type="molecule type" value="Genomic_DNA"/>
</dbReference>
<dbReference type="InterPro" id="IPR018714">
    <property type="entry name" value="DUF2237"/>
</dbReference>
<dbReference type="Pfam" id="PF09996">
    <property type="entry name" value="DUF2237"/>
    <property type="match status" value="1"/>
</dbReference>
<dbReference type="PANTHER" id="PTHR37466">
    <property type="entry name" value="SLR1628 PROTEIN"/>
    <property type="match status" value="1"/>
</dbReference>
<dbReference type="RefSeq" id="XP_016213411.1">
    <property type="nucleotide sequence ID" value="XM_016358792.1"/>
</dbReference>
<gene>
    <name evidence="1" type="ORF">PV09_05303</name>
</gene>
<evidence type="ECO:0000313" key="2">
    <source>
        <dbReference type="Proteomes" id="UP000053259"/>
    </source>
</evidence>
<dbReference type="GeneID" id="27313276"/>
<protein>
    <submittedName>
        <fullName evidence="1">Uncharacterized protein</fullName>
    </submittedName>
</protein>
<dbReference type="VEuPathDB" id="FungiDB:PV09_05303"/>
<dbReference type="AlphaFoldDB" id="A0A0D1YSG3"/>
<name>A0A0D1YSG3_9PEZI</name>
<evidence type="ECO:0000313" key="1">
    <source>
        <dbReference type="EMBL" id="KIW03542.1"/>
    </source>
</evidence>
<proteinExistence type="predicted"/>
<keyword evidence="2" id="KW-1185">Reference proteome</keyword>
<dbReference type="Proteomes" id="UP000053259">
    <property type="component" value="Unassembled WGS sequence"/>
</dbReference>